<evidence type="ECO:0008006" key="4">
    <source>
        <dbReference type="Google" id="ProtNLM"/>
    </source>
</evidence>
<keyword evidence="3" id="KW-1185">Reference proteome</keyword>
<feature type="compositionally biased region" description="Low complexity" evidence="1">
    <location>
        <begin position="263"/>
        <end position="289"/>
    </location>
</feature>
<dbReference type="AlphaFoldDB" id="A0A8S1H587"/>
<protein>
    <recommendedName>
        <fullName evidence="4">MAM domain-containing protein</fullName>
    </recommendedName>
</protein>
<reference evidence="2" key="1">
    <citation type="submission" date="2020-10" db="EMBL/GenBank/DDBJ databases">
        <authorList>
            <person name="Kikuchi T."/>
        </authorList>
    </citation>
    <scope>NUCLEOTIDE SEQUENCE</scope>
    <source>
        <strain evidence="2">NKZ352</strain>
    </source>
</reference>
<evidence type="ECO:0000313" key="3">
    <source>
        <dbReference type="Proteomes" id="UP000835052"/>
    </source>
</evidence>
<feature type="region of interest" description="Disordered" evidence="1">
    <location>
        <begin position="257"/>
        <end position="289"/>
    </location>
</feature>
<name>A0A8S1H587_9PELO</name>
<dbReference type="OrthoDB" id="5868689at2759"/>
<organism evidence="2 3">
    <name type="scientific">Caenorhabditis auriculariae</name>
    <dbReference type="NCBI Taxonomy" id="2777116"/>
    <lineage>
        <taxon>Eukaryota</taxon>
        <taxon>Metazoa</taxon>
        <taxon>Ecdysozoa</taxon>
        <taxon>Nematoda</taxon>
        <taxon>Chromadorea</taxon>
        <taxon>Rhabditida</taxon>
        <taxon>Rhabditina</taxon>
        <taxon>Rhabditomorpha</taxon>
        <taxon>Rhabditoidea</taxon>
        <taxon>Rhabditidae</taxon>
        <taxon>Peloderinae</taxon>
        <taxon>Caenorhabditis</taxon>
    </lineage>
</organism>
<gene>
    <name evidence="2" type="ORF">CAUJ_LOCUS5877</name>
</gene>
<dbReference type="InterPro" id="IPR013320">
    <property type="entry name" value="ConA-like_dom_sf"/>
</dbReference>
<dbReference type="EMBL" id="CAJGYM010000013">
    <property type="protein sequence ID" value="CAD6189958.1"/>
    <property type="molecule type" value="Genomic_DNA"/>
</dbReference>
<sequence length="587" mass="64653">MDRVEPLDIDYSTDLRCRPDYQPYTFNDSTQGTTSLPPIGELKLTGVATLGKHWEEEEQARNQIRSAASIHPLSDDPQLAVDEGGRVTCSFDNSQEFCSWHNAPETVVKRIFFLLAGGEPVLSPQTVALETNIPCQYGNAVVNFWASSDTPILRQCVSRDNGNDVLCEDILPMPNPVNFSVAQSMTPIRVRIEVVNVGTNDVILIDNIMYEGQICELIDEEEPTVVSTETPLLPSSTTPSAVQKFFEDEDILNSNSFGITQNSVSTTSTSSEAPTTTSPSSESPPEVMTSSVVGELSPCVALTCTFNDGDSCFYGLSGIGSTVPWQLASRLLGNRHTGIQRIDVLDQSQVGFVYVGSDSIGYNEDLFVMESPKFSLKEDVVMVFDIYLRSYYPRLKVCVDSFDDCPYFSSSLDKKEHWHFSQKVPLTAGVRKVYFVASNIARHQFLAVDNIRLENADGIAKCPPSTNPKNATLGTTLAFMFRPKPKPPTGPPPMYLPGSIQIPTRYYPGTIEIVPGRIQMTTDYDSPIDWSCYPVHTCIYLSSHQCIDCPKCSERKERKTFWLAAIGLSARSGPNTVVVGSSAAAVR</sequence>
<dbReference type="SUPFAM" id="SSF49899">
    <property type="entry name" value="Concanavalin A-like lectins/glucanases"/>
    <property type="match status" value="1"/>
</dbReference>
<evidence type="ECO:0000256" key="1">
    <source>
        <dbReference type="SAM" id="MobiDB-lite"/>
    </source>
</evidence>
<evidence type="ECO:0000313" key="2">
    <source>
        <dbReference type="EMBL" id="CAD6189958.1"/>
    </source>
</evidence>
<dbReference type="Gene3D" id="2.60.120.200">
    <property type="match status" value="1"/>
</dbReference>
<accession>A0A8S1H587</accession>
<comment type="caution">
    <text evidence="2">The sequence shown here is derived from an EMBL/GenBank/DDBJ whole genome shotgun (WGS) entry which is preliminary data.</text>
</comment>
<proteinExistence type="predicted"/>
<dbReference type="Proteomes" id="UP000835052">
    <property type="component" value="Unassembled WGS sequence"/>
</dbReference>